<sequence>AKRTVLSHKKASASMLQRYLRVGYSRAARLIDMLEERGMVGPQEGSKPREVFDISDGESEGGEASFVDNPERESLTESSVILEPEEE</sequence>
<comment type="caution">
    <text evidence="3">The sequence shown here is derived from an EMBL/GenBank/DDBJ whole genome shotgun (WGS) entry which is preliminary data.</text>
</comment>
<protein>
    <recommendedName>
        <fullName evidence="2">FtsK gamma domain-containing protein</fullName>
    </recommendedName>
</protein>
<dbReference type="InterPro" id="IPR036388">
    <property type="entry name" value="WH-like_DNA-bd_sf"/>
</dbReference>
<dbReference type="Pfam" id="PF09397">
    <property type="entry name" value="FtsK_gamma"/>
    <property type="match status" value="1"/>
</dbReference>
<dbReference type="SMART" id="SM00843">
    <property type="entry name" value="Ftsk_gamma"/>
    <property type="match status" value="1"/>
</dbReference>
<dbReference type="PANTHER" id="PTHR22683:SF41">
    <property type="entry name" value="DNA TRANSLOCASE FTSK"/>
    <property type="match status" value="1"/>
</dbReference>
<evidence type="ECO:0000256" key="1">
    <source>
        <dbReference type="SAM" id="MobiDB-lite"/>
    </source>
</evidence>
<feature type="non-terminal residue" evidence="3">
    <location>
        <position position="1"/>
    </location>
</feature>
<dbReference type="InterPro" id="IPR036390">
    <property type="entry name" value="WH_DNA-bd_sf"/>
</dbReference>
<evidence type="ECO:0000313" key="3">
    <source>
        <dbReference type="EMBL" id="GAG36714.1"/>
    </source>
</evidence>
<reference evidence="3" key="1">
    <citation type="journal article" date="2014" name="Front. Microbiol.">
        <title>High frequency of phylogenetically diverse reductive dehalogenase-homologous genes in deep subseafloor sedimentary metagenomes.</title>
        <authorList>
            <person name="Kawai M."/>
            <person name="Futagami T."/>
            <person name="Toyoda A."/>
            <person name="Takaki Y."/>
            <person name="Nishi S."/>
            <person name="Hori S."/>
            <person name="Arai W."/>
            <person name="Tsubouchi T."/>
            <person name="Morono Y."/>
            <person name="Uchiyama I."/>
            <person name="Ito T."/>
            <person name="Fujiyama A."/>
            <person name="Inagaki F."/>
            <person name="Takami H."/>
        </authorList>
    </citation>
    <scope>NUCLEOTIDE SEQUENCE</scope>
    <source>
        <strain evidence="3">Expedition CK06-06</strain>
    </source>
</reference>
<dbReference type="InterPro" id="IPR018541">
    <property type="entry name" value="Ftsk_gamma"/>
</dbReference>
<accession>X0X0H9</accession>
<dbReference type="InterPro" id="IPR050206">
    <property type="entry name" value="FtsK/SpoIIIE/SftA"/>
</dbReference>
<organism evidence="3">
    <name type="scientific">marine sediment metagenome</name>
    <dbReference type="NCBI Taxonomy" id="412755"/>
    <lineage>
        <taxon>unclassified sequences</taxon>
        <taxon>metagenomes</taxon>
        <taxon>ecological metagenomes</taxon>
    </lineage>
</organism>
<name>X0X0H9_9ZZZZ</name>
<dbReference type="Gene3D" id="1.10.10.10">
    <property type="entry name" value="Winged helix-like DNA-binding domain superfamily/Winged helix DNA-binding domain"/>
    <property type="match status" value="1"/>
</dbReference>
<proteinExistence type="predicted"/>
<dbReference type="EMBL" id="BARS01040531">
    <property type="protein sequence ID" value="GAG36714.1"/>
    <property type="molecule type" value="Genomic_DNA"/>
</dbReference>
<evidence type="ECO:0000259" key="2">
    <source>
        <dbReference type="SMART" id="SM00843"/>
    </source>
</evidence>
<dbReference type="SUPFAM" id="SSF46785">
    <property type="entry name" value="Winged helix' DNA-binding domain"/>
    <property type="match status" value="1"/>
</dbReference>
<feature type="domain" description="FtsK gamma" evidence="2">
    <location>
        <begin position="1"/>
        <end position="56"/>
    </location>
</feature>
<gene>
    <name evidence="3" type="ORF">S01H1_61765</name>
</gene>
<feature type="region of interest" description="Disordered" evidence="1">
    <location>
        <begin position="39"/>
        <end position="87"/>
    </location>
</feature>
<dbReference type="AlphaFoldDB" id="X0X0H9"/>
<dbReference type="PANTHER" id="PTHR22683">
    <property type="entry name" value="SPORULATION PROTEIN RELATED"/>
    <property type="match status" value="1"/>
</dbReference>